<dbReference type="Proteomes" id="UP000504606">
    <property type="component" value="Unplaced"/>
</dbReference>
<evidence type="ECO:0000313" key="4">
    <source>
        <dbReference type="Proteomes" id="UP000504606"/>
    </source>
</evidence>
<organism evidence="4 5">
    <name type="scientific">Frankliniella occidentalis</name>
    <name type="common">Western flower thrips</name>
    <name type="synonym">Euthrips occidentalis</name>
    <dbReference type="NCBI Taxonomy" id="133901"/>
    <lineage>
        <taxon>Eukaryota</taxon>
        <taxon>Metazoa</taxon>
        <taxon>Ecdysozoa</taxon>
        <taxon>Arthropoda</taxon>
        <taxon>Hexapoda</taxon>
        <taxon>Insecta</taxon>
        <taxon>Pterygota</taxon>
        <taxon>Neoptera</taxon>
        <taxon>Paraneoptera</taxon>
        <taxon>Thysanoptera</taxon>
        <taxon>Terebrantia</taxon>
        <taxon>Thripoidea</taxon>
        <taxon>Thripidae</taxon>
        <taxon>Frankliniella</taxon>
    </lineage>
</organism>
<name>A0A6J1S100_FRAOC</name>
<evidence type="ECO:0000313" key="6">
    <source>
        <dbReference type="RefSeq" id="XP_026272886.1"/>
    </source>
</evidence>
<feature type="compositionally biased region" description="Basic and acidic residues" evidence="3">
    <location>
        <begin position="51"/>
        <end position="60"/>
    </location>
</feature>
<keyword evidence="4" id="KW-1185">Reference proteome</keyword>
<comment type="similarity">
    <text evidence="1">Belongs to the FAM114 family.</text>
</comment>
<dbReference type="GeneID" id="113202727"/>
<keyword evidence="2" id="KW-0597">Phosphoprotein</keyword>
<feature type="compositionally biased region" description="Acidic residues" evidence="3">
    <location>
        <begin position="1"/>
        <end position="13"/>
    </location>
</feature>
<evidence type="ECO:0000313" key="5">
    <source>
        <dbReference type="RefSeq" id="XP_026272885.1"/>
    </source>
</evidence>
<dbReference type="InterPro" id="IPR007998">
    <property type="entry name" value="DUF719"/>
</dbReference>
<dbReference type="RefSeq" id="XP_026272886.1">
    <property type="nucleotide sequence ID" value="XM_026417101.2"/>
</dbReference>
<dbReference type="PANTHER" id="PTHR12842:SF6">
    <property type="entry name" value="FI01459P"/>
    <property type="match status" value="1"/>
</dbReference>
<dbReference type="KEGG" id="foc:113202727"/>
<reference evidence="5 6" key="1">
    <citation type="submission" date="2025-04" db="UniProtKB">
        <authorList>
            <consortium name="RefSeq"/>
        </authorList>
    </citation>
    <scope>IDENTIFICATION</scope>
    <source>
        <tissue evidence="5 6">Whole organism</tissue>
    </source>
</reference>
<dbReference type="RefSeq" id="XP_026272885.1">
    <property type="nucleotide sequence ID" value="XM_026417100.2"/>
</dbReference>
<proteinExistence type="inferred from homology"/>
<gene>
    <name evidence="5 6" type="primary">LOC113202727</name>
</gene>
<feature type="region of interest" description="Disordered" evidence="3">
    <location>
        <begin position="1"/>
        <end position="160"/>
    </location>
</feature>
<dbReference type="AlphaFoldDB" id="A0A6J1S100"/>
<dbReference type="OrthoDB" id="5597648at2759"/>
<dbReference type="Pfam" id="PF05334">
    <property type="entry name" value="DUF719"/>
    <property type="match status" value="1"/>
</dbReference>
<evidence type="ECO:0000256" key="1">
    <source>
        <dbReference type="ARBA" id="ARBA00006903"/>
    </source>
</evidence>
<sequence length="630" mass="68361">MANSESEDFESADEGIVSKSQEGSSQLSTSAASSASLIGHADSETASTASSKKETLDQSHGDFVPLAPVNPESLGAKPKMPLTGRGKSYSKHRSNINNADTSDSVVPSSNDPINQAPSRKGRSGSNKLGVKISPSAVVKSELGPPDSNKCKGNTDSPWSNNLSNLNANEENQDVHDSFQPLLDKLASLDCVEASDEVIDTTTDKAVSNWGSWGSWGMNTILSGASSVSSHVTQSLSTMSSVIESGLGAVEPEEMAKLSVEEAKPRPPKPIDTAQGNPAFSDQASSSFNVMGNVLKFVESTGEMIVSSGLNTLETIGKKTMDVLQEGDPGLKRKRALFSREPDKPTLSQILKEARNRGELEDRERAQAKKATRAHFETLFDDYKGMIHLEALEMLSNTCQLKLEAKLVALSGTPLVEFQRKLIQIKEKCDIPDDDEDEEEDRGTIDILERDLTAAMRGLLVPVSHTKLIRVSEDTDTWLATMRCIQDEDSQNDNDEWVDEEEVSEETDPQNALREIHQQAIRALARFTAAVAEHFHKTAELLLLKEEHDSLLECQSVVMMTSALCSRVSSVAARFSELLSASANMLDSTQVDHNDVNLLITNVFLEASNSSSYIQDASLLLIPVLQLGAVQ</sequence>
<dbReference type="PANTHER" id="PTHR12842">
    <property type="entry name" value="FI01459P"/>
    <property type="match status" value="1"/>
</dbReference>
<feature type="compositionally biased region" description="Polar residues" evidence="3">
    <location>
        <begin position="95"/>
        <end position="117"/>
    </location>
</feature>
<evidence type="ECO:0000256" key="2">
    <source>
        <dbReference type="ARBA" id="ARBA00022553"/>
    </source>
</evidence>
<feature type="compositionally biased region" description="Low complexity" evidence="3">
    <location>
        <begin position="24"/>
        <end position="36"/>
    </location>
</feature>
<protein>
    <submittedName>
        <fullName evidence="5 6">Protein FAM114A2</fullName>
    </submittedName>
</protein>
<accession>A0A6J1S100</accession>
<evidence type="ECO:0000256" key="3">
    <source>
        <dbReference type="SAM" id="MobiDB-lite"/>
    </source>
</evidence>